<gene>
    <name evidence="4" type="ORF">PF002_g6867</name>
    <name evidence="3" type="ORF">PF004_g5180</name>
    <name evidence="2" type="ORF">PF005_g6067</name>
    <name evidence="1" type="ORF">PF011_g2634</name>
</gene>
<dbReference type="Proteomes" id="UP000433483">
    <property type="component" value="Unassembled WGS sequence"/>
</dbReference>
<reference evidence="5 6" key="1">
    <citation type="submission" date="2018-08" db="EMBL/GenBank/DDBJ databases">
        <title>Genomic investigation of the strawberry pathogen Phytophthora fragariae indicates pathogenicity is determined by transcriptional variation in three key races.</title>
        <authorList>
            <person name="Adams T.M."/>
            <person name="Armitage A.D."/>
            <person name="Sobczyk M.K."/>
            <person name="Bates H.J."/>
            <person name="Dunwell J.M."/>
            <person name="Nellist C.F."/>
            <person name="Harrison R.J."/>
        </authorList>
    </citation>
    <scope>NUCLEOTIDE SEQUENCE [LARGE SCALE GENOMIC DNA]</scope>
    <source>
        <strain evidence="4 6">BC-1</strain>
        <strain evidence="3 8">BC-23</strain>
        <strain evidence="2 5">NOV-27</strain>
        <strain evidence="1 7">SCRP245</strain>
    </source>
</reference>
<accession>A0A6A3YTQ1</accession>
<dbReference type="EMBL" id="QXFW01000080">
    <property type="protein sequence ID" value="KAE9026272.1"/>
    <property type="molecule type" value="Genomic_DNA"/>
</dbReference>
<dbReference type="EMBL" id="QXGD01000246">
    <property type="protein sequence ID" value="KAE9246170.1"/>
    <property type="molecule type" value="Genomic_DNA"/>
</dbReference>
<evidence type="ECO:0000313" key="6">
    <source>
        <dbReference type="Proteomes" id="UP000440367"/>
    </source>
</evidence>
<comment type="caution">
    <text evidence="2">The sequence shown here is derived from an EMBL/GenBank/DDBJ whole genome shotgun (WGS) entry which is preliminary data.</text>
</comment>
<protein>
    <submittedName>
        <fullName evidence="2">Uncharacterized protein</fullName>
    </submittedName>
</protein>
<name>A0A6A3YTQ1_9STRA</name>
<evidence type="ECO:0000313" key="5">
    <source>
        <dbReference type="Proteomes" id="UP000433483"/>
    </source>
</evidence>
<evidence type="ECO:0000313" key="8">
    <source>
        <dbReference type="Proteomes" id="UP000476176"/>
    </source>
</evidence>
<dbReference type="Proteomes" id="UP000460718">
    <property type="component" value="Unassembled WGS sequence"/>
</dbReference>
<evidence type="ECO:0000313" key="4">
    <source>
        <dbReference type="EMBL" id="KAE9246170.1"/>
    </source>
</evidence>
<dbReference type="EMBL" id="QXGB01000220">
    <property type="protein sequence ID" value="KAE9224010.1"/>
    <property type="molecule type" value="Genomic_DNA"/>
</dbReference>
<evidence type="ECO:0000313" key="2">
    <source>
        <dbReference type="EMBL" id="KAE9224010.1"/>
    </source>
</evidence>
<evidence type="ECO:0000313" key="3">
    <source>
        <dbReference type="EMBL" id="KAE9245588.1"/>
    </source>
</evidence>
<evidence type="ECO:0000313" key="7">
    <source>
        <dbReference type="Proteomes" id="UP000460718"/>
    </source>
</evidence>
<dbReference type="EMBL" id="QXGC01000189">
    <property type="protein sequence ID" value="KAE9245588.1"/>
    <property type="molecule type" value="Genomic_DNA"/>
</dbReference>
<evidence type="ECO:0000313" key="1">
    <source>
        <dbReference type="EMBL" id="KAE9026272.1"/>
    </source>
</evidence>
<sequence length="42" mass="4597">MAEVLTTELPYAEECVAPVCAQRRGKLAAELRPVLQRVGATR</sequence>
<dbReference type="Proteomes" id="UP000476176">
    <property type="component" value="Unassembled WGS sequence"/>
</dbReference>
<dbReference type="Proteomes" id="UP000440367">
    <property type="component" value="Unassembled WGS sequence"/>
</dbReference>
<organism evidence="2 5">
    <name type="scientific">Phytophthora fragariae</name>
    <dbReference type="NCBI Taxonomy" id="53985"/>
    <lineage>
        <taxon>Eukaryota</taxon>
        <taxon>Sar</taxon>
        <taxon>Stramenopiles</taxon>
        <taxon>Oomycota</taxon>
        <taxon>Peronosporomycetes</taxon>
        <taxon>Peronosporales</taxon>
        <taxon>Peronosporaceae</taxon>
        <taxon>Phytophthora</taxon>
    </lineage>
</organism>
<dbReference type="AlphaFoldDB" id="A0A6A3YTQ1"/>
<proteinExistence type="predicted"/>
<dbReference type="OrthoDB" id="10275724at2759"/>
<keyword evidence="5" id="KW-1185">Reference proteome</keyword>